<reference evidence="2" key="1">
    <citation type="journal article" date="2016" name="Nat. Genet.">
        <title>A high-quality carrot genome assembly provides new insights into carotenoid accumulation and asterid genome evolution.</title>
        <authorList>
            <person name="Iorizzo M."/>
            <person name="Ellison S."/>
            <person name="Senalik D."/>
            <person name="Zeng P."/>
            <person name="Satapoomin P."/>
            <person name="Huang J."/>
            <person name="Bowman M."/>
            <person name="Iovene M."/>
            <person name="Sanseverino W."/>
            <person name="Cavagnaro P."/>
            <person name="Yildiz M."/>
            <person name="Macko-Podgorni A."/>
            <person name="Moranska E."/>
            <person name="Grzebelus E."/>
            <person name="Grzebelus D."/>
            <person name="Ashrafi H."/>
            <person name="Zheng Z."/>
            <person name="Cheng S."/>
            <person name="Spooner D."/>
            <person name="Van Deynze A."/>
            <person name="Simon P."/>
        </authorList>
    </citation>
    <scope>NUCLEOTIDE SEQUENCE [LARGE SCALE GENOMIC DNA]</scope>
    <source>
        <tissue evidence="2">Leaf</tissue>
    </source>
</reference>
<organism evidence="2">
    <name type="scientific">Daucus carota subsp. sativus</name>
    <name type="common">Carrot</name>
    <dbReference type="NCBI Taxonomy" id="79200"/>
    <lineage>
        <taxon>Eukaryota</taxon>
        <taxon>Viridiplantae</taxon>
        <taxon>Streptophyta</taxon>
        <taxon>Embryophyta</taxon>
        <taxon>Tracheophyta</taxon>
        <taxon>Spermatophyta</taxon>
        <taxon>Magnoliopsida</taxon>
        <taxon>eudicotyledons</taxon>
        <taxon>Gunneridae</taxon>
        <taxon>Pentapetalae</taxon>
        <taxon>asterids</taxon>
        <taxon>campanulids</taxon>
        <taxon>Apiales</taxon>
        <taxon>Apiaceae</taxon>
        <taxon>Apioideae</taxon>
        <taxon>Scandiceae</taxon>
        <taxon>Daucinae</taxon>
        <taxon>Daucus</taxon>
        <taxon>Daucus sect. Daucus</taxon>
    </lineage>
</organism>
<protein>
    <submittedName>
        <fullName evidence="2">Uncharacterized protein</fullName>
    </submittedName>
</protein>
<feature type="region of interest" description="Disordered" evidence="1">
    <location>
        <begin position="1"/>
        <end position="24"/>
    </location>
</feature>
<evidence type="ECO:0000256" key="1">
    <source>
        <dbReference type="SAM" id="MobiDB-lite"/>
    </source>
</evidence>
<feature type="region of interest" description="Disordered" evidence="1">
    <location>
        <begin position="95"/>
        <end position="121"/>
    </location>
</feature>
<evidence type="ECO:0000313" key="2">
    <source>
        <dbReference type="EMBL" id="KZM89324.1"/>
    </source>
</evidence>
<name>A0A164UT23_DAUCS</name>
<comment type="caution">
    <text evidence="2">The sequence shown here is derived from an EMBL/GenBank/DDBJ whole genome shotgun (WGS) entry which is preliminary data.</text>
</comment>
<dbReference type="Gramene" id="KZM89324">
    <property type="protein sequence ID" value="KZM89324"/>
    <property type="gene ID" value="DCAR_026399"/>
</dbReference>
<dbReference type="EMBL" id="LNRQ01000007">
    <property type="protein sequence ID" value="KZM89324.1"/>
    <property type="molecule type" value="Genomic_DNA"/>
</dbReference>
<dbReference type="AlphaFoldDB" id="A0A164UT23"/>
<accession>A0A164UT23</accession>
<proteinExistence type="predicted"/>
<gene>
    <name evidence="2" type="ORF">DCAR_026399</name>
</gene>
<sequence>MKQGSVLKLSTQSNGGGSGSVLYTSPMFTSPGSSCLSNVSPNDTILKDLQHSNPTRERKPKIPKSTVVSKAVKRVRRLDTTKEGMPRTNLFCEEDEEDGNTEEAVHHTQGDPDALYEDDDMGYDGGECDLKNKFVD</sequence>